<dbReference type="GeneID" id="63689876"/>
<dbReference type="InterPro" id="IPR000073">
    <property type="entry name" value="AB_hydrolase_1"/>
</dbReference>
<evidence type="ECO:0000313" key="3">
    <source>
        <dbReference type="Proteomes" id="UP000030653"/>
    </source>
</evidence>
<dbReference type="RefSeq" id="XP_040630977.1">
    <property type="nucleotide sequence ID" value="XM_040774814.1"/>
</dbReference>
<protein>
    <submittedName>
        <fullName evidence="2">Alpha/beta-hydrolase</fullName>
    </submittedName>
</protein>
<organism evidence="2 3">
    <name type="scientific">Dacryopinax primogenitus (strain DJM 731)</name>
    <name type="common">Brown rot fungus</name>
    <dbReference type="NCBI Taxonomy" id="1858805"/>
    <lineage>
        <taxon>Eukaryota</taxon>
        <taxon>Fungi</taxon>
        <taxon>Dikarya</taxon>
        <taxon>Basidiomycota</taxon>
        <taxon>Agaricomycotina</taxon>
        <taxon>Dacrymycetes</taxon>
        <taxon>Dacrymycetales</taxon>
        <taxon>Dacrymycetaceae</taxon>
        <taxon>Dacryopinax</taxon>
    </lineage>
</organism>
<dbReference type="AlphaFoldDB" id="M5GFE2"/>
<dbReference type="EMBL" id="JH795858">
    <property type="protein sequence ID" value="EJU04083.1"/>
    <property type="molecule type" value="Genomic_DNA"/>
</dbReference>
<reference evidence="2 3" key="1">
    <citation type="journal article" date="2012" name="Science">
        <title>The Paleozoic origin of enzymatic lignin decomposition reconstructed from 31 fungal genomes.</title>
        <authorList>
            <person name="Floudas D."/>
            <person name="Binder M."/>
            <person name="Riley R."/>
            <person name="Barry K."/>
            <person name="Blanchette R.A."/>
            <person name="Henrissat B."/>
            <person name="Martinez A.T."/>
            <person name="Otillar R."/>
            <person name="Spatafora J.W."/>
            <person name="Yadav J.S."/>
            <person name="Aerts A."/>
            <person name="Benoit I."/>
            <person name="Boyd A."/>
            <person name="Carlson A."/>
            <person name="Copeland A."/>
            <person name="Coutinho P.M."/>
            <person name="de Vries R.P."/>
            <person name="Ferreira P."/>
            <person name="Findley K."/>
            <person name="Foster B."/>
            <person name="Gaskell J."/>
            <person name="Glotzer D."/>
            <person name="Gorecki P."/>
            <person name="Heitman J."/>
            <person name="Hesse C."/>
            <person name="Hori C."/>
            <person name="Igarashi K."/>
            <person name="Jurgens J.A."/>
            <person name="Kallen N."/>
            <person name="Kersten P."/>
            <person name="Kohler A."/>
            <person name="Kuees U."/>
            <person name="Kumar T.K.A."/>
            <person name="Kuo A."/>
            <person name="LaButti K."/>
            <person name="Larrondo L.F."/>
            <person name="Lindquist E."/>
            <person name="Ling A."/>
            <person name="Lombard V."/>
            <person name="Lucas S."/>
            <person name="Lundell T."/>
            <person name="Martin R."/>
            <person name="McLaughlin D.J."/>
            <person name="Morgenstern I."/>
            <person name="Morin E."/>
            <person name="Murat C."/>
            <person name="Nagy L.G."/>
            <person name="Nolan M."/>
            <person name="Ohm R.A."/>
            <person name="Patyshakuliyeva A."/>
            <person name="Rokas A."/>
            <person name="Ruiz-Duenas F.J."/>
            <person name="Sabat G."/>
            <person name="Salamov A."/>
            <person name="Samejima M."/>
            <person name="Schmutz J."/>
            <person name="Slot J.C."/>
            <person name="St John F."/>
            <person name="Stenlid J."/>
            <person name="Sun H."/>
            <person name="Sun S."/>
            <person name="Syed K."/>
            <person name="Tsang A."/>
            <person name="Wiebenga A."/>
            <person name="Young D."/>
            <person name="Pisabarro A."/>
            <person name="Eastwood D.C."/>
            <person name="Martin F."/>
            <person name="Cullen D."/>
            <person name="Grigoriev I.V."/>
            <person name="Hibbett D.S."/>
        </authorList>
    </citation>
    <scope>NUCLEOTIDE SEQUENCE [LARGE SCALE GENOMIC DNA]</scope>
    <source>
        <strain evidence="2 3">DJM-731 SS1</strain>
    </source>
</reference>
<name>M5GFE2_DACPD</name>
<sequence length="320" mass="34133">MTNYTHMTETGTNTTTGTFGISGVLCTPKAGDMHNGAVQLLVHGIGFDSSYWDLPYHPENYSYVQAAAAAGWTTFRYDRLGTGQSHHPSDGFRLVQASTDLAILMQFITLLRSGSINSTVFSNIVGVGHSYGSTQLTALSGLNPSAVDTLILTGFSDSLASRALFVAGALYTRAADVNPAAFSSLPGSYVMTGLPQGNQFQFFYYPFFDPGAFVQARATEQPAALGVFSTLGTISGGSSNFTGPVHLVTGERDLAFCGGECDVVPVGMNRTILQLTNDMVFPKSRNASVYSPPNTGHGVNLHLSAPETYKEIMGWLESIY</sequence>
<proteinExistence type="predicted"/>
<dbReference type="OrthoDB" id="1743579at2759"/>
<dbReference type="Gene3D" id="3.40.50.1820">
    <property type="entry name" value="alpha/beta hydrolase"/>
    <property type="match status" value="1"/>
</dbReference>
<keyword evidence="3" id="KW-1185">Reference proteome</keyword>
<dbReference type="InterPro" id="IPR029058">
    <property type="entry name" value="AB_hydrolase_fold"/>
</dbReference>
<dbReference type="OMA" id="MAGYITT"/>
<dbReference type="Pfam" id="PF12697">
    <property type="entry name" value="Abhydrolase_6"/>
    <property type="match status" value="1"/>
</dbReference>
<accession>M5GFE2</accession>
<gene>
    <name evidence="2" type="ORF">DACRYDRAFT_48221</name>
</gene>
<feature type="domain" description="AB hydrolase-1" evidence="1">
    <location>
        <begin position="40"/>
        <end position="308"/>
    </location>
</feature>
<dbReference type="SUPFAM" id="SSF53474">
    <property type="entry name" value="alpha/beta-Hydrolases"/>
    <property type="match status" value="1"/>
</dbReference>
<dbReference type="Proteomes" id="UP000030653">
    <property type="component" value="Unassembled WGS sequence"/>
</dbReference>
<evidence type="ECO:0000313" key="2">
    <source>
        <dbReference type="EMBL" id="EJU04083.1"/>
    </source>
</evidence>
<dbReference type="GO" id="GO:0016787">
    <property type="term" value="F:hydrolase activity"/>
    <property type="evidence" value="ECO:0007669"/>
    <property type="project" value="UniProtKB-KW"/>
</dbReference>
<dbReference type="HOGENOM" id="CLU_034763_2_0_1"/>
<keyword evidence="2" id="KW-0378">Hydrolase</keyword>
<evidence type="ECO:0000259" key="1">
    <source>
        <dbReference type="Pfam" id="PF12697"/>
    </source>
</evidence>